<reference evidence="3" key="1">
    <citation type="submission" date="2020-12" db="EMBL/GenBank/DDBJ databases">
        <title>Vagococcus allomyrinae sp. nov. and Enterococcus lavae sp. nov., isolated from the larvae of Allomyrina dichotoma.</title>
        <authorList>
            <person name="Lee S.D."/>
        </authorList>
    </citation>
    <scope>NUCLEOTIDE SEQUENCE</scope>
    <source>
        <strain evidence="3">BWB3-3</strain>
    </source>
</reference>
<dbReference type="Pfam" id="PF02557">
    <property type="entry name" value="VanY"/>
    <property type="match status" value="1"/>
</dbReference>
<dbReference type="CDD" id="cd14852">
    <property type="entry name" value="LD-carboxypeptidase"/>
    <property type="match status" value="1"/>
</dbReference>
<dbReference type="GO" id="GO:0008233">
    <property type="term" value="F:peptidase activity"/>
    <property type="evidence" value="ECO:0007669"/>
    <property type="project" value="InterPro"/>
</dbReference>
<keyword evidence="1" id="KW-0472">Membrane</keyword>
<dbReference type="GO" id="GO:0006508">
    <property type="term" value="P:proteolysis"/>
    <property type="evidence" value="ECO:0007669"/>
    <property type="project" value="InterPro"/>
</dbReference>
<keyword evidence="1" id="KW-1133">Transmembrane helix</keyword>
<feature type="domain" description="D-alanyl-D-alanine carboxypeptidase-like core" evidence="2">
    <location>
        <begin position="91"/>
        <end position="230"/>
    </location>
</feature>
<dbReference type="InterPro" id="IPR058193">
    <property type="entry name" value="VanY/YodJ_core_dom"/>
</dbReference>
<dbReference type="InterPro" id="IPR052179">
    <property type="entry name" value="DD-CPase-like"/>
</dbReference>
<dbReference type="PANTHER" id="PTHR34385:SF1">
    <property type="entry name" value="PEPTIDOGLYCAN L-ALANYL-D-GLUTAMATE ENDOPEPTIDASE CWLK"/>
    <property type="match status" value="1"/>
</dbReference>
<accession>A0A940P5U0</accession>
<dbReference type="InterPro" id="IPR003709">
    <property type="entry name" value="VanY-like_core_dom"/>
</dbReference>
<name>A0A940P5U0_9ENTE</name>
<sequence>MTKKIIGILSVLMVGFMVIIFFFPPETQPRKEAVSEKNTKTATSTAVATKKEVDSELPDVSRSDWQLILVNHDTPVTAEPKTLTAMKNGYQIDNRIYDAYYKMEAAAAEAGYSLTVISSYRSIADQEAVFDADVSKYLASGLSEQEAEAKAEEYVTHPGRSEHHTGLAVDVVDQVWYDQGNGLEEEFFETEAGKWIDQNCAKYGFVIRYPKNKEEITGINYEPWHLRYVGTESANYMVSHQLVLEEYLDVLKEAGK</sequence>
<feature type="transmembrane region" description="Helical" evidence="1">
    <location>
        <begin position="5"/>
        <end position="23"/>
    </location>
</feature>
<dbReference type="EMBL" id="JAEEGA010000006">
    <property type="protein sequence ID" value="MBP1041570.1"/>
    <property type="molecule type" value="Genomic_DNA"/>
</dbReference>
<dbReference type="AlphaFoldDB" id="A0A940P5U0"/>
<evidence type="ECO:0000313" key="3">
    <source>
        <dbReference type="EMBL" id="MBP1041570.1"/>
    </source>
</evidence>
<comment type="caution">
    <text evidence="3">The sequence shown here is derived from an EMBL/GenBank/DDBJ whole genome shotgun (WGS) entry which is preliminary data.</text>
</comment>
<evidence type="ECO:0000256" key="1">
    <source>
        <dbReference type="SAM" id="Phobius"/>
    </source>
</evidence>
<dbReference type="InterPro" id="IPR009045">
    <property type="entry name" value="Zn_M74/Hedgehog-like"/>
</dbReference>
<protein>
    <submittedName>
        <fullName evidence="3">M15 family metallopeptidase</fullName>
    </submittedName>
</protein>
<dbReference type="SUPFAM" id="SSF55166">
    <property type="entry name" value="Hedgehog/DD-peptidase"/>
    <property type="match status" value="1"/>
</dbReference>
<dbReference type="RefSeq" id="WP_209527630.1">
    <property type="nucleotide sequence ID" value="NZ_JAEEGA010000006.1"/>
</dbReference>
<dbReference type="Proteomes" id="UP000674938">
    <property type="component" value="Unassembled WGS sequence"/>
</dbReference>
<gene>
    <name evidence="3" type="ORF">I6N95_11185</name>
</gene>
<keyword evidence="4" id="KW-1185">Reference proteome</keyword>
<proteinExistence type="predicted"/>
<organism evidence="3 4">
    <name type="scientific">Vagococcus allomyrinae</name>
    <dbReference type="NCBI Taxonomy" id="2794353"/>
    <lineage>
        <taxon>Bacteria</taxon>
        <taxon>Bacillati</taxon>
        <taxon>Bacillota</taxon>
        <taxon>Bacilli</taxon>
        <taxon>Lactobacillales</taxon>
        <taxon>Enterococcaceae</taxon>
        <taxon>Vagococcus</taxon>
    </lineage>
</organism>
<evidence type="ECO:0000259" key="2">
    <source>
        <dbReference type="Pfam" id="PF02557"/>
    </source>
</evidence>
<evidence type="ECO:0000313" key="4">
    <source>
        <dbReference type="Proteomes" id="UP000674938"/>
    </source>
</evidence>
<dbReference type="PANTHER" id="PTHR34385">
    <property type="entry name" value="D-ALANYL-D-ALANINE CARBOXYPEPTIDASE"/>
    <property type="match status" value="1"/>
</dbReference>
<keyword evidence="1" id="KW-0812">Transmembrane</keyword>
<dbReference type="Gene3D" id="3.30.1380.10">
    <property type="match status" value="1"/>
</dbReference>